<dbReference type="PROSITE" id="PS50126">
    <property type="entry name" value="S1"/>
    <property type="match status" value="1"/>
</dbReference>
<dbReference type="InterPro" id="IPR032639">
    <property type="entry name" value="Tex_YqgF"/>
</dbReference>
<dbReference type="Pfam" id="PF00575">
    <property type="entry name" value="S1"/>
    <property type="match status" value="1"/>
</dbReference>
<dbReference type="InterPro" id="IPR050437">
    <property type="entry name" value="Ribos_protein_bS1-like"/>
</dbReference>
<organism evidence="2 3">
    <name type="scientific">Pectinatus haikarae</name>
    <dbReference type="NCBI Taxonomy" id="349096"/>
    <lineage>
        <taxon>Bacteria</taxon>
        <taxon>Bacillati</taxon>
        <taxon>Bacillota</taxon>
        <taxon>Negativicutes</taxon>
        <taxon>Selenomonadales</taxon>
        <taxon>Selenomonadaceae</taxon>
        <taxon>Pectinatus</taxon>
    </lineage>
</organism>
<comment type="caution">
    <text evidence="2">The sequence shown here is derived from an EMBL/GenBank/DDBJ whole genome shotgun (WGS) entry which is preliminary data.</text>
</comment>
<gene>
    <name evidence="2" type="ORF">J2S01_002697</name>
</gene>
<proteinExistence type="predicted"/>
<name>A0ABT9YAT8_9FIRM</name>
<dbReference type="InterPro" id="IPR003029">
    <property type="entry name" value="S1_domain"/>
</dbReference>
<dbReference type="InterPro" id="IPR010994">
    <property type="entry name" value="RuvA_2-like"/>
</dbReference>
<dbReference type="InterPro" id="IPR023319">
    <property type="entry name" value="Tex-like_HTH_dom_sf"/>
</dbReference>
<feature type="domain" description="S1 motif" evidence="1">
    <location>
        <begin position="650"/>
        <end position="719"/>
    </location>
</feature>
<sequence length="727" mass="80614">MLEQNINPAIARELSITSKQVDSAVKLIDEGNTIPFIARYRKEATGELKEEQLRDLSERLTYLRGLVKRQAEILNSIMEQGKLTDELRISIDKAVRLQELEDIYLPYKQKKRTRAMIAREKGLEPLSQLIIAQNINTGDVASFAKAYINEEKEVSSVDEALAGAMDIIAEAETEKAAVRAWLRKLLWQEGIIETIRDEEKDPEQAFLMYAQYSEPIRTLPSHRILAINRGEKRGSLKVKLTVDHNRTIQRFCEKVIVRASIFSAVITEALSDGYKRLLFPSLEREIRSLLTENAEKQAINIFGANLKQLLLQAPLAGHVVMGLDPGYRTGCKMAIVDATGQILDHGVLYITMSDDAREKSADKVLHLIKKHNVTLISIGNGTASFETEEFTAKLIEENNLNVHYLITSEAGASVYSASKLAVEELPDYDVTIRGAVSIARRIQDPLAELVKIDPKAIGVGQYQHDVNQKELGSTLDIVIESAVNHVGVALNTASAALLKHIAGINATVAKNIVKYRDENGGFKTRKEILKVSRLGQAAYTQCAGFLRIANGNMPFDNTPVHPESYELAEQILDRLGFSLSDMADKKKMDFLKAKLKLIKPEDIAAKLEAGVPTVRDIMDALAKPGRDPRDDLPAPLTRKSIVKLDDIKIGTVMRGTVRNITDFGVFVDIGIKTAGLIHISELSYKRVKHPLDVVSVGDILDVMVINVDAGRNRIGLSLKQVPKGKNV</sequence>
<accession>A0ABT9YAT8</accession>
<keyword evidence="3" id="KW-1185">Reference proteome</keyword>
<dbReference type="Gene3D" id="1.10.10.650">
    <property type="entry name" value="RuvA domain 2-like"/>
    <property type="match status" value="1"/>
</dbReference>
<dbReference type="EMBL" id="JAUSUE010000024">
    <property type="protein sequence ID" value="MDQ0204963.1"/>
    <property type="molecule type" value="Genomic_DNA"/>
</dbReference>
<dbReference type="SUPFAM" id="SSF50249">
    <property type="entry name" value="Nucleic acid-binding proteins"/>
    <property type="match status" value="1"/>
</dbReference>
<evidence type="ECO:0000313" key="3">
    <source>
        <dbReference type="Proteomes" id="UP001239167"/>
    </source>
</evidence>
<dbReference type="InterPro" id="IPR037027">
    <property type="entry name" value="YqgF/RNaseH-like_dom_sf"/>
</dbReference>
<dbReference type="Pfam" id="PF17674">
    <property type="entry name" value="HHH_9"/>
    <property type="match status" value="1"/>
</dbReference>
<dbReference type="PANTHER" id="PTHR10724:SF10">
    <property type="entry name" value="S1 RNA-BINDING DOMAIN-CONTAINING PROTEIN 1"/>
    <property type="match status" value="1"/>
</dbReference>
<dbReference type="SUPFAM" id="SSF158832">
    <property type="entry name" value="Tex N-terminal region-like"/>
    <property type="match status" value="1"/>
</dbReference>
<dbReference type="Gene3D" id="1.10.3500.10">
    <property type="entry name" value="Tex N-terminal region-like"/>
    <property type="match status" value="1"/>
</dbReference>
<dbReference type="InterPro" id="IPR006641">
    <property type="entry name" value="YqgF/RNaseH-like_dom"/>
</dbReference>
<dbReference type="InterPro" id="IPR041692">
    <property type="entry name" value="HHH_9"/>
</dbReference>
<dbReference type="InterPro" id="IPR023323">
    <property type="entry name" value="Tex-like_dom_sf"/>
</dbReference>
<dbReference type="SUPFAM" id="SSF47781">
    <property type="entry name" value="RuvA domain 2-like"/>
    <property type="match status" value="2"/>
</dbReference>
<protein>
    <recommendedName>
        <fullName evidence="1">S1 motif domain-containing protein</fullName>
    </recommendedName>
</protein>
<dbReference type="SMART" id="SM00732">
    <property type="entry name" value="YqgFc"/>
    <property type="match status" value="1"/>
</dbReference>
<dbReference type="Pfam" id="PF16921">
    <property type="entry name" value="Tex_YqgF"/>
    <property type="match status" value="1"/>
</dbReference>
<dbReference type="Pfam" id="PF12836">
    <property type="entry name" value="HHH_3"/>
    <property type="match status" value="1"/>
</dbReference>
<evidence type="ECO:0000313" key="2">
    <source>
        <dbReference type="EMBL" id="MDQ0204963.1"/>
    </source>
</evidence>
<dbReference type="InterPro" id="IPR012337">
    <property type="entry name" value="RNaseH-like_sf"/>
</dbReference>
<dbReference type="InterPro" id="IPR018974">
    <property type="entry name" value="Tex-like_N"/>
</dbReference>
<dbReference type="RefSeq" id="WP_196603411.1">
    <property type="nucleotide sequence ID" value="NZ_CP116940.1"/>
</dbReference>
<dbReference type="CDD" id="cd05685">
    <property type="entry name" value="S1_Tex"/>
    <property type="match status" value="1"/>
</dbReference>
<dbReference type="Pfam" id="PF09371">
    <property type="entry name" value="Tex_N"/>
    <property type="match status" value="1"/>
</dbReference>
<dbReference type="Gene3D" id="2.40.50.140">
    <property type="entry name" value="Nucleic acid-binding proteins"/>
    <property type="match status" value="1"/>
</dbReference>
<dbReference type="InterPro" id="IPR044146">
    <property type="entry name" value="S1_Tex"/>
</dbReference>
<dbReference type="PANTHER" id="PTHR10724">
    <property type="entry name" value="30S RIBOSOMAL PROTEIN S1"/>
    <property type="match status" value="1"/>
</dbReference>
<dbReference type="Gene3D" id="1.10.150.310">
    <property type="entry name" value="Tex RuvX-like domain-like"/>
    <property type="match status" value="1"/>
</dbReference>
<dbReference type="Proteomes" id="UP001239167">
    <property type="component" value="Unassembled WGS sequence"/>
</dbReference>
<dbReference type="InterPro" id="IPR055179">
    <property type="entry name" value="Tex-like_central_region"/>
</dbReference>
<dbReference type="InterPro" id="IPR012340">
    <property type="entry name" value="NA-bd_OB-fold"/>
</dbReference>
<reference evidence="2 3" key="1">
    <citation type="submission" date="2023-07" db="EMBL/GenBank/DDBJ databases">
        <title>Genomic Encyclopedia of Type Strains, Phase IV (KMG-IV): sequencing the most valuable type-strain genomes for metagenomic binning, comparative biology and taxonomic classification.</title>
        <authorList>
            <person name="Goeker M."/>
        </authorList>
    </citation>
    <scope>NUCLEOTIDE SEQUENCE [LARGE SCALE GENOMIC DNA]</scope>
    <source>
        <strain evidence="2 3">DSM 16980</strain>
    </source>
</reference>
<dbReference type="Pfam" id="PF22706">
    <property type="entry name" value="Tex_central_region"/>
    <property type="match status" value="1"/>
</dbReference>
<dbReference type="SUPFAM" id="SSF53098">
    <property type="entry name" value="Ribonuclease H-like"/>
    <property type="match status" value="1"/>
</dbReference>
<evidence type="ECO:0000259" key="1">
    <source>
        <dbReference type="PROSITE" id="PS50126"/>
    </source>
</evidence>
<dbReference type="SMART" id="SM00316">
    <property type="entry name" value="S1"/>
    <property type="match status" value="1"/>
</dbReference>
<dbReference type="Gene3D" id="3.30.420.140">
    <property type="entry name" value="YqgF/RNase H-like domain"/>
    <property type="match status" value="1"/>
</dbReference>